<comment type="caution">
    <text evidence="1">The sequence shown here is derived from an EMBL/GenBank/DDBJ whole genome shotgun (WGS) entry which is preliminary data.</text>
</comment>
<evidence type="ECO:0000313" key="2">
    <source>
        <dbReference type="Proteomes" id="UP000316495"/>
    </source>
</evidence>
<organism evidence="1 2">
    <name type="scientific">Candidatus Berkelbacteria bacterium Athens1014_28</name>
    <dbReference type="NCBI Taxonomy" id="2017145"/>
    <lineage>
        <taxon>Bacteria</taxon>
        <taxon>Candidatus Berkelbacteria</taxon>
    </lineage>
</organism>
<sequence>MSVKMFGGLVKAVVDVEKEIFNTDLRQLAGYTDLTLINVFVIL</sequence>
<dbReference type="AlphaFoldDB" id="A0A554LMM0"/>
<gene>
    <name evidence="1" type="ORF">Athens101428_503</name>
</gene>
<evidence type="ECO:0000313" key="1">
    <source>
        <dbReference type="EMBL" id="TSC93869.1"/>
    </source>
</evidence>
<dbReference type="Proteomes" id="UP000316495">
    <property type="component" value="Unassembled WGS sequence"/>
</dbReference>
<reference evidence="1 2" key="1">
    <citation type="submission" date="2017-07" db="EMBL/GenBank/DDBJ databases">
        <title>Mechanisms for carbon and nitrogen cycling indicate functional differentiation within the Candidate Phyla Radiation.</title>
        <authorList>
            <person name="Danczak R.E."/>
            <person name="Johnston M.D."/>
            <person name="Kenah C."/>
            <person name="Slattery M."/>
            <person name="Wrighton K.C."/>
            <person name="Wilkins M.J."/>
        </authorList>
    </citation>
    <scope>NUCLEOTIDE SEQUENCE [LARGE SCALE GENOMIC DNA]</scope>
    <source>
        <strain evidence="1">Athens1014_28</strain>
    </source>
</reference>
<name>A0A554LMM0_9BACT</name>
<protein>
    <submittedName>
        <fullName evidence="1">Uncharacterized protein</fullName>
    </submittedName>
</protein>
<accession>A0A554LMM0</accession>
<dbReference type="EMBL" id="VMGN01000026">
    <property type="protein sequence ID" value="TSC93869.1"/>
    <property type="molecule type" value="Genomic_DNA"/>
</dbReference>
<proteinExistence type="predicted"/>